<dbReference type="SUPFAM" id="SSF158472">
    <property type="entry name" value="HAMP domain-like"/>
    <property type="match status" value="1"/>
</dbReference>
<evidence type="ECO:0000259" key="17">
    <source>
        <dbReference type="PROSITE" id="PS50885"/>
    </source>
</evidence>
<evidence type="ECO:0000256" key="2">
    <source>
        <dbReference type="ARBA" id="ARBA00004651"/>
    </source>
</evidence>
<evidence type="ECO:0000256" key="11">
    <source>
        <dbReference type="ARBA" id="ARBA00022989"/>
    </source>
</evidence>
<dbReference type="InterPro" id="IPR003660">
    <property type="entry name" value="HAMP_dom"/>
</dbReference>
<dbReference type="CDD" id="cd06225">
    <property type="entry name" value="HAMP"/>
    <property type="match status" value="1"/>
</dbReference>
<feature type="domain" description="HAMP" evidence="17">
    <location>
        <begin position="182"/>
        <end position="233"/>
    </location>
</feature>
<evidence type="ECO:0000259" key="16">
    <source>
        <dbReference type="PROSITE" id="PS50109"/>
    </source>
</evidence>
<dbReference type="SMART" id="SM00388">
    <property type="entry name" value="HisKA"/>
    <property type="match status" value="1"/>
</dbReference>
<dbReference type="Gene3D" id="1.10.287.130">
    <property type="match status" value="1"/>
</dbReference>
<dbReference type="PANTHER" id="PTHR45528">
    <property type="entry name" value="SENSOR HISTIDINE KINASE CPXA"/>
    <property type="match status" value="1"/>
</dbReference>
<sequence length="459" mass="52604">MKLWVKIFLSILVLSLSTLTISITYIINENHIISMNREKERDLGEFELIATSLSNSLDFSGASTDTLTVIMDRYGDYYKSRGIYLGLYKDSKYVYNNFSSVKLDSYKKLLSVKKKEKIAQVIHSTSNDYILISKQMYDNVILLYARDISEIYTAKNNSITLYSIMLIILTCFLGVFSYLCSKWITRPLNALHKGVMAVSTGKYDISLSEHDKEFRDVANAFNQMARDVKDRTQELEERAKELQTFIDDLSHEMNTPLTSIQGYSSFLLSANASEEQKRTAAMYIHSESKRIRDMYSKLMVLSFAREHNIERQKYFCEEMVEELRQTFYHELMNQKINVTKEILVDYLMVDRTLFHMLLSNLVKNSIQAMDMGGHIHIKIYCQNNISKVIIQDSGMGIPEDKLEKVTKPFYRIDKSRSRKTGGAGLGLSICSKIVALHGGSIEILSTLGEGTTIIITLND</sequence>
<feature type="coiled-coil region" evidence="14">
    <location>
        <begin position="218"/>
        <end position="252"/>
    </location>
</feature>
<evidence type="ECO:0000256" key="6">
    <source>
        <dbReference type="ARBA" id="ARBA00022679"/>
    </source>
</evidence>
<dbReference type="FunFam" id="3.30.565.10:FF:000006">
    <property type="entry name" value="Sensor histidine kinase WalK"/>
    <property type="match status" value="1"/>
</dbReference>
<dbReference type="PRINTS" id="PR00344">
    <property type="entry name" value="BCTRLSENSOR"/>
</dbReference>
<feature type="transmembrane region" description="Helical" evidence="15">
    <location>
        <begin position="6"/>
        <end position="27"/>
    </location>
</feature>
<dbReference type="Pfam" id="PF02518">
    <property type="entry name" value="HATPase_c"/>
    <property type="match status" value="1"/>
</dbReference>
<evidence type="ECO:0000256" key="15">
    <source>
        <dbReference type="SAM" id="Phobius"/>
    </source>
</evidence>
<evidence type="ECO:0000313" key="18">
    <source>
        <dbReference type="EMBL" id="BCN32718.1"/>
    </source>
</evidence>
<dbReference type="InterPro" id="IPR003594">
    <property type="entry name" value="HATPase_dom"/>
</dbReference>
<gene>
    <name evidence="18" type="primary">phoR</name>
    <name evidence="18" type="ORF">bsdtb5_40130</name>
</gene>
<dbReference type="SMART" id="SM00387">
    <property type="entry name" value="HATPase_c"/>
    <property type="match status" value="1"/>
</dbReference>
<evidence type="ECO:0000256" key="4">
    <source>
        <dbReference type="ARBA" id="ARBA00022475"/>
    </source>
</evidence>
<feature type="transmembrane region" description="Helical" evidence="15">
    <location>
        <begin position="159"/>
        <end position="179"/>
    </location>
</feature>
<dbReference type="GO" id="GO:0000155">
    <property type="term" value="F:phosphorelay sensor kinase activity"/>
    <property type="evidence" value="ECO:0007669"/>
    <property type="project" value="InterPro"/>
</dbReference>
<keyword evidence="12" id="KW-0902">Two-component regulatory system</keyword>
<accession>A0A7R7IEH5</accession>
<dbReference type="PANTHER" id="PTHR45528:SF1">
    <property type="entry name" value="SENSOR HISTIDINE KINASE CPXA"/>
    <property type="match status" value="1"/>
</dbReference>
<dbReference type="InterPro" id="IPR036097">
    <property type="entry name" value="HisK_dim/P_sf"/>
</dbReference>
<dbReference type="CDD" id="cd00075">
    <property type="entry name" value="HATPase"/>
    <property type="match status" value="1"/>
</dbReference>
<comment type="subcellular location">
    <subcellularLocation>
        <location evidence="2">Cell membrane</location>
        <topology evidence="2">Multi-pass membrane protein</topology>
    </subcellularLocation>
</comment>
<keyword evidence="7 15" id="KW-0812">Transmembrane</keyword>
<dbReference type="GO" id="GO:0005886">
    <property type="term" value="C:plasma membrane"/>
    <property type="evidence" value="ECO:0007669"/>
    <property type="project" value="UniProtKB-SubCell"/>
</dbReference>
<keyword evidence="19" id="KW-1185">Reference proteome</keyword>
<dbReference type="InterPro" id="IPR004358">
    <property type="entry name" value="Sig_transdc_His_kin-like_C"/>
</dbReference>
<dbReference type="PROSITE" id="PS50109">
    <property type="entry name" value="HIS_KIN"/>
    <property type="match status" value="1"/>
</dbReference>
<dbReference type="InterPro" id="IPR036890">
    <property type="entry name" value="HATPase_C_sf"/>
</dbReference>
<feature type="domain" description="Histidine kinase" evidence="16">
    <location>
        <begin position="248"/>
        <end position="459"/>
    </location>
</feature>
<evidence type="ECO:0000256" key="14">
    <source>
        <dbReference type="SAM" id="Coils"/>
    </source>
</evidence>
<dbReference type="Gene3D" id="6.10.340.10">
    <property type="match status" value="1"/>
</dbReference>
<dbReference type="Gene3D" id="3.30.565.10">
    <property type="entry name" value="Histidine kinase-like ATPase, C-terminal domain"/>
    <property type="match status" value="1"/>
</dbReference>
<evidence type="ECO:0000256" key="12">
    <source>
        <dbReference type="ARBA" id="ARBA00023012"/>
    </source>
</evidence>
<dbReference type="GO" id="GO:0005524">
    <property type="term" value="F:ATP binding"/>
    <property type="evidence" value="ECO:0007669"/>
    <property type="project" value="UniProtKB-KW"/>
</dbReference>
<keyword evidence="11 15" id="KW-1133">Transmembrane helix</keyword>
<dbReference type="SMART" id="SM00304">
    <property type="entry name" value="HAMP"/>
    <property type="match status" value="1"/>
</dbReference>
<evidence type="ECO:0000256" key="3">
    <source>
        <dbReference type="ARBA" id="ARBA00012438"/>
    </source>
</evidence>
<keyword evidence="10" id="KW-0067">ATP-binding</keyword>
<dbReference type="CDD" id="cd00082">
    <property type="entry name" value="HisKA"/>
    <property type="match status" value="1"/>
</dbReference>
<evidence type="ECO:0000313" key="19">
    <source>
        <dbReference type="Proteomes" id="UP000595897"/>
    </source>
</evidence>
<dbReference type="InterPro" id="IPR005467">
    <property type="entry name" value="His_kinase_dom"/>
</dbReference>
<dbReference type="AlphaFoldDB" id="A0A7R7IEH5"/>
<dbReference type="InterPro" id="IPR050398">
    <property type="entry name" value="HssS/ArlS-like"/>
</dbReference>
<organism evidence="18 19">
    <name type="scientific">Anaeromicropila herbilytica</name>
    <dbReference type="NCBI Taxonomy" id="2785025"/>
    <lineage>
        <taxon>Bacteria</taxon>
        <taxon>Bacillati</taxon>
        <taxon>Bacillota</taxon>
        <taxon>Clostridia</taxon>
        <taxon>Lachnospirales</taxon>
        <taxon>Lachnospiraceae</taxon>
        <taxon>Anaeromicropila</taxon>
    </lineage>
</organism>
<dbReference type="EC" id="2.7.13.3" evidence="3"/>
<dbReference type="Pfam" id="PF00672">
    <property type="entry name" value="HAMP"/>
    <property type="match status" value="1"/>
</dbReference>
<name>A0A7R7IEH5_9FIRM</name>
<dbReference type="KEGG" id="ahb:bsdtb5_40130"/>
<reference evidence="18 19" key="1">
    <citation type="submission" date="2020-11" db="EMBL/GenBank/DDBJ databases">
        <title>Draft genome sequencing of a Lachnospiraceae strain isolated from anoxic soil subjected to BSD treatment.</title>
        <authorList>
            <person name="Uek A."/>
            <person name="Tonouchi A."/>
        </authorList>
    </citation>
    <scope>NUCLEOTIDE SEQUENCE [LARGE SCALE GENOMIC DNA]</scope>
    <source>
        <strain evidence="18 19">TB5</strain>
    </source>
</reference>
<proteinExistence type="predicted"/>
<keyword evidence="4" id="KW-1003">Cell membrane</keyword>
<dbReference type="PROSITE" id="PS50885">
    <property type="entry name" value="HAMP"/>
    <property type="match status" value="1"/>
</dbReference>
<keyword evidence="8" id="KW-0547">Nucleotide-binding</keyword>
<comment type="catalytic activity">
    <reaction evidence="1">
        <text>ATP + protein L-histidine = ADP + protein N-phospho-L-histidine.</text>
        <dbReference type="EC" id="2.7.13.3"/>
    </reaction>
</comment>
<keyword evidence="9 18" id="KW-0418">Kinase</keyword>
<dbReference type="Proteomes" id="UP000595897">
    <property type="component" value="Chromosome"/>
</dbReference>
<dbReference type="EMBL" id="AP024169">
    <property type="protein sequence ID" value="BCN32718.1"/>
    <property type="molecule type" value="Genomic_DNA"/>
</dbReference>
<keyword evidence="14" id="KW-0175">Coiled coil</keyword>
<dbReference type="SUPFAM" id="SSF47384">
    <property type="entry name" value="Homodimeric domain of signal transducing histidine kinase"/>
    <property type="match status" value="1"/>
</dbReference>
<keyword evidence="5" id="KW-0597">Phosphoprotein</keyword>
<evidence type="ECO:0000256" key="10">
    <source>
        <dbReference type="ARBA" id="ARBA00022840"/>
    </source>
</evidence>
<evidence type="ECO:0000256" key="8">
    <source>
        <dbReference type="ARBA" id="ARBA00022741"/>
    </source>
</evidence>
<evidence type="ECO:0000256" key="5">
    <source>
        <dbReference type="ARBA" id="ARBA00022553"/>
    </source>
</evidence>
<dbReference type="RefSeq" id="WP_271713742.1">
    <property type="nucleotide sequence ID" value="NZ_AP024169.1"/>
</dbReference>
<evidence type="ECO:0000256" key="9">
    <source>
        <dbReference type="ARBA" id="ARBA00022777"/>
    </source>
</evidence>
<dbReference type="InterPro" id="IPR003661">
    <property type="entry name" value="HisK_dim/P_dom"/>
</dbReference>
<keyword evidence="6" id="KW-0808">Transferase</keyword>
<keyword evidence="13 15" id="KW-0472">Membrane</keyword>
<evidence type="ECO:0000256" key="1">
    <source>
        <dbReference type="ARBA" id="ARBA00000085"/>
    </source>
</evidence>
<dbReference type="Pfam" id="PF00512">
    <property type="entry name" value="HisKA"/>
    <property type="match status" value="1"/>
</dbReference>
<evidence type="ECO:0000256" key="13">
    <source>
        <dbReference type="ARBA" id="ARBA00023136"/>
    </source>
</evidence>
<evidence type="ECO:0000256" key="7">
    <source>
        <dbReference type="ARBA" id="ARBA00022692"/>
    </source>
</evidence>
<dbReference type="SUPFAM" id="SSF55874">
    <property type="entry name" value="ATPase domain of HSP90 chaperone/DNA topoisomerase II/histidine kinase"/>
    <property type="match status" value="1"/>
</dbReference>
<protein>
    <recommendedName>
        <fullName evidence="3">histidine kinase</fullName>
        <ecNumber evidence="3">2.7.13.3</ecNumber>
    </recommendedName>
</protein>